<dbReference type="Gene3D" id="3.40.50.720">
    <property type="entry name" value="NAD(P)-binding Rossmann-like Domain"/>
    <property type="match status" value="1"/>
</dbReference>
<evidence type="ECO:0000313" key="4">
    <source>
        <dbReference type="EMBL" id="RKI92364.1"/>
    </source>
</evidence>
<dbReference type="Proteomes" id="UP000280696">
    <property type="component" value="Unassembled WGS sequence"/>
</dbReference>
<dbReference type="Gene3D" id="3.90.550.10">
    <property type="entry name" value="Spore Coat Polysaccharide Biosynthesis Protein SpsA, Chain A"/>
    <property type="match status" value="1"/>
</dbReference>
<comment type="caution">
    <text evidence="4">The sequence shown here is derived from an EMBL/GenBank/DDBJ whole genome shotgun (WGS) entry which is preliminary data.</text>
</comment>
<dbReference type="InterPro" id="IPR001173">
    <property type="entry name" value="Glyco_trans_2-like"/>
</dbReference>
<keyword evidence="2 4" id="KW-0808">Transferase</keyword>
<protein>
    <submittedName>
        <fullName evidence="4">Glycosyltransferase family 2 protein</fullName>
    </submittedName>
</protein>
<dbReference type="RefSeq" id="WP_120468071.1">
    <property type="nucleotide sequence ID" value="NZ_RAYQ01000005.1"/>
</dbReference>
<feature type="domain" description="Glycosyltransferase 2-like" evidence="3">
    <location>
        <begin position="15"/>
        <end position="156"/>
    </location>
</feature>
<dbReference type="PANTHER" id="PTHR22916:SF51">
    <property type="entry name" value="GLYCOSYLTRANSFERASE EPSH-RELATED"/>
    <property type="match status" value="1"/>
</dbReference>
<name>A0A3A9AMW2_9FIRM</name>
<dbReference type="CDD" id="cd00761">
    <property type="entry name" value="Glyco_tranf_GTA_type"/>
    <property type="match status" value="1"/>
</dbReference>
<dbReference type="PANTHER" id="PTHR22916">
    <property type="entry name" value="GLYCOSYLTRANSFERASE"/>
    <property type="match status" value="1"/>
</dbReference>
<evidence type="ECO:0000259" key="3">
    <source>
        <dbReference type="Pfam" id="PF00535"/>
    </source>
</evidence>
<dbReference type="Pfam" id="PF00535">
    <property type="entry name" value="Glycos_transf_2"/>
    <property type="match status" value="1"/>
</dbReference>
<gene>
    <name evidence="4" type="ORF">D7V94_06695</name>
</gene>
<dbReference type="OrthoDB" id="3189257at2"/>
<dbReference type="EMBL" id="RAYQ01000005">
    <property type="protein sequence ID" value="RKI92364.1"/>
    <property type="molecule type" value="Genomic_DNA"/>
</dbReference>
<proteinExistence type="predicted"/>
<reference evidence="4 5" key="1">
    <citation type="submission" date="2018-09" db="EMBL/GenBank/DDBJ databases">
        <title>Murine metabolic-syndrome-specific gut microbial biobank.</title>
        <authorList>
            <person name="Liu C."/>
        </authorList>
    </citation>
    <scope>NUCLEOTIDE SEQUENCE [LARGE SCALE GENOMIC DNA]</scope>
    <source>
        <strain evidence="4 5">0.1xD8-82</strain>
    </source>
</reference>
<keyword evidence="5" id="KW-1185">Reference proteome</keyword>
<dbReference type="InterPro" id="IPR036291">
    <property type="entry name" value="NAD(P)-bd_dom_sf"/>
</dbReference>
<dbReference type="AlphaFoldDB" id="A0A3A9AMW2"/>
<dbReference type="GO" id="GO:0016757">
    <property type="term" value="F:glycosyltransferase activity"/>
    <property type="evidence" value="ECO:0007669"/>
    <property type="project" value="UniProtKB-KW"/>
</dbReference>
<dbReference type="InterPro" id="IPR029044">
    <property type="entry name" value="Nucleotide-diphossugar_trans"/>
</dbReference>
<organism evidence="4 5">
    <name type="scientific">Parablautia intestinalis</name>
    <dbReference type="NCBI Taxonomy" id="2320100"/>
    <lineage>
        <taxon>Bacteria</taxon>
        <taxon>Bacillati</taxon>
        <taxon>Bacillota</taxon>
        <taxon>Clostridia</taxon>
        <taxon>Lachnospirales</taxon>
        <taxon>Lachnospiraceae</taxon>
        <taxon>Parablautia</taxon>
    </lineage>
</organism>
<sequence>MTKNNDNHKCRELISVIVPVYNVVNYLEKCVNSIIVQTYKTLEIILVDDGSTDGSGKLCDSLKLKDKRIHVIHQSNSGSTSARNAGLKNASGSLVGFVDSDDWIEPDMYEKLVEALHHDDADIAVGRQFINRENAEYVEAHRSVFKGCYHKREKILPHHIIYSDDYVSKGISPNLVDKLFKKELLLKYQSIVNPNTKYAEDDICVYSCILNANCVTFIDEAVYHYLQHEGSVTKKSDEDYFSKITLFYHQMKAVFEQQEEAELLIGKLKRYMLEFILRGVNTSFGFGYGNIIPFYYPDQKRLIDRGYKQIILYGAGNVGRDFYQNFLQTGIIEVVLWVDKNSNEYKKSGYDVSLPNEIAQVQSYDAVVIAVENDSVAKRISNELHKMYGIAKDKILYSRPKKFIEELGT</sequence>
<keyword evidence="1" id="KW-0328">Glycosyltransferase</keyword>
<evidence type="ECO:0000313" key="5">
    <source>
        <dbReference type="Proteomes" id="UP000280696"/>
    </source>
</evidence>
<accession>A0A3A9AMW2</accession>
<evidence type="ECO:0000256" key="2">
    <source>
        <dbReference type="ARBA" id="ARBA00022679"/>
    </source>
</evidence>
<dbReference type="SUPFAM" id="SSF51735">
    <property type="entry name" value="NAD(P)-binding Rossmann-fold domains"/>
    <property type="match status" value="1"/>
</dbReference>
<dbReference type="SUPFAM" id="SSF53448">
    <property type="entry name" value="Nucleotide-diphospho-sugar transferases"/>
    <property type="match status" value="1"/>
</dbReference>
<evidence type="ECO:0000256" key="1">
    <source>
        <dbReference type="ARBA" id="ARBA00022676"/>
    </source>
</evidence>